<feature type="region of interest" description="Disordered" evidence="1">
    <location>
        <begin position="1"/>
        <end position="46"/>
    </location>
</feature>
<dbReference type="CDD" id="cd06260">
    <property type="entry name" value="DUF820-like"/>
    <property type="match status" value="1"/>
</dbReference>
<dbReference type="SUPFAM" id="SSF52980">
    <property type="entry name" value="Restriction endonuclease-like"/>
    <property type="match status" value="1"/>
</dbReference>
<dbReference type="EMBL" id="JACHDS010000001">
    <property type="protein sequence ID" value="MBB6172270.1"/>
    <property type="molecule type" value="Genomic_DNA"/>
</dbReference>
<gene>
    <name evidence="3" type="ORF">HNR23_002330</name>
</gene>
<dbReference type="Pfam" id="PF05685">
    <property type="entry name" value="Uma2"/>
    <property type="match status" value="1"/>
</dbReference>
<sequence length="229" mass="25373">MATVGDDKDPACGGSDMTTTPVVKRSAESASSKPKGVTWPVPPPDGYTAEDLDRIPDLPPHTELIDGSLVFVSPQKVFHMVTKHLLFARLDQAVPDHLLVAAEVTVTLGKRQRPEPDLLVLKADYENDLDQSNYTADAVELAIEIVSPDSEERDRERKPQLYAEAGIPHFWRIENDGGNPVVYVYELDPATKAYALTAIHRDRLKVTVPYDMDIDISEVTRRGRGRTVS</sequence>
<proteinExistence type="predicted"/>
<dbReference type="AlphaFoldDB" id="A0A7W9YHJ0"/>
<feature type="domain" description="Putative restriction endonuclease" evidence="2">
    <location>
        <begin position="50"/>
        <end position="202"/>
    </location>
</feature>
<comment type="caution">
    <text evidence="3">The sequence shown here is derived from an EMBL/GenBank/DDBJ whole genome shotgun (WGS) entry which is preliminary data.</text>
</comment>
<dbReference type="PANTHER" id="PTHR35400">
    <property type="entry name" value="SLR1083 PROTEIN"/>
    <property type="match status" value="1"/>
</dbReference>
<evidence type="ECO:0000313" key="4">
    <source>
        <dbReference type="Proteomes" id="UP000546642"/>
    </source>
</evidence>
<dbReference type="Proteomes" id="UP000546642">
    <property type="component" value="Unassembled WGS sequence"/>
</dbReference>
<dbReference type="GO" id="GO:0004519">
    <property type="term" value="F:endonuclease activity"/>
    <property type="evidence" value="ECO:0007669"/>
    <property type="project" value="UniProtKB-KW"/>
</dbReference>
<keyword evidence="3" id="KW-0378">Hydrolase</keyword>
<dbReference type="RefSeq" id="WP_184075595.1">
    <property type="nucleotide sequence ID" value="NZ_JACHDS010000001.1"/>
</dbReference>
<evidence type="ECO:0000256" key="1">
    <source>
        <dbReference type="SAM" id="MobiDB-lite"/>
    </source>
</evidence>
<evidence type="ECO:0000259" key="2">
    <source>
        <dbReference type="Pfam" id="PF05685"/>
    </source>
</evidence>
<reference evidence="3 4" key="1">
    <citation type="submission" date="2020-08" db="EMBL/GenBank/DDBJ databases">
        <title>Sequencing the genomes of 1000 actinobacteria strains.</title>
        <authorList>
            <person name="Klenk H.-P."/>
        </authorList>
    </citation>
    <scope>NUCLEOTIDE SEQUENCE [LARGE SCALE GENOMIC DNA]</scope>
    <source>
        <strain evidence="3 4">DSM 46659</strain>
    </source>
</reference>
<dbReference type="InterPro" id="IPR011335">
    <property type="entry name" value="Restrct_endonuc-II-like"/>
</dbReference>
<evidence type="ECO:0000313" key="3">
    <source>
        <dbReference type="EMBL" id="MBB6172270.1"/>
    </source>
</evidence>
<dbReference type="InterPro" id="IPR012296">
    <property type="entry name" value="Nuclease_put_TT1808"/>
</dbReference>
<protein>
    <submittedName>
        <fullName evidence="3">Uma2 family endonuclease</fullName>
    </submittedName>
</protein>
<keyword evidence="4" id="KW-1185">Reference proteome</keyword>
<keyword evidence="3" id="KW-0255">Endonuclease</keyword>
<dbReference type="InterPro" id="IPR008538">
    <property type="entry name" value="Uma2"/>
</dbReference>
<dbReference type="Gene3D" id="3.90.1570.10">
    <property type="entry name" value="tt1808, chain A"/>
    <property type="match status" value="1"/>
</dbReference>
<dbReference type="PANTHER" id="PTHR35400:SF3">
    <property type="entry name" value="SLL1072 PROTEIN"/>
    <property type="match status" value="1"/>
</dbReference>
<accession>A0A7W9YHJ0</accession>
<name>A0A7W9YHJ0_9ACTN</name>
<feature type="compositionally biased region" description="Basic and acidic residues" evidence="1">
    <location>
        <begin position="1"/>
        <end position="10"/>
    </location>
</feature>
<organism evidence="3 4">
    <name type="scientific">Nocardiopsis mwathae</name>
    <dbReference type="NCBI Taxonomy" id="1472723"/>
    <lineage>
        <taxon>Bacteria</taxon>
        <taxon>Bacillati</taxon>
        <taxon>Actinomycetota</taxon>
        <taxon>Actinomycetes</taxon>
        <taxon>Streptosporangiales</taxon>
        <taxon>Nocardiopsidaceae</taxon>
        <taxon>Nocardiopsis</taxon>
    </lineage>
</organism>
<keyword evidence="3" id="KW-0540">Nuclease</keyword>